<evidence type="ECO:0000256" key="2">
    <source>
        <dbReference type="ARBA" id="ARBA00023015"/>
    </source>
</evidence>
<dbReference type="GO" id="GO:0005634">
    <property type="term" value="C:nucleus"/>
    <property type="evidence" value="ECO:0007669"/>
    <property type="project" value="UniProtKB-SubCell"/>
</dbReference>
<organism evidence="10 11">
    <name type="scientific">Rubus argutus</name>
    <name type="common">Southern blackberry</name>
    <dbReference type="NCBI Taxonomy" id="59490"/>
    <lineage>
        <taxon>Eukaryota</taxon>
        <taxon>Viridiplantae</taxon>
        <taxon>Streptophyta</taxon>
        <taxon>Embryophyta</taxon>
        <taxon>Tracheophyta</taxon>
        <taxon>Spermatophyta</taxon>
        <taxon>Magnoliopsida</taxon>
        <taxon>eudicotyledons</taxon>
        <taxon>Gunneridae</taxon>
        <taxon>Pentapetalae</taxon>
        <taxon>rosids</taxon>
        <taxon>fabids</taxon>
        <taxon>Rosales</taxon>
        <taxon>Rosaceae</taxon>
        <taxon>Rosoideae</taxon>
        <taxon>Rosoideae incertae sedis</taxon>
        <taxon>Rubus</taxon>
    </lineage>
</organism>
<dbReference type="Pfam" id="PF24904">
    <property type="entry name" value="RVE6"/>
    <property type="match status" value="1"/>
</dbReference>
<dbReference type="GO" id="GO:0003677">
    <property type="term" value="F:DNA binding"/>
    <property type="evidence" value="ECO:0007669"/>
    <property type="project" value="UniProtKB-KW"/>
</dbReference>
<dbReference type="InterPro" id="IPR009057">
    <property type="entry name" value="Homeodomain-like_sf"/>
</dbReference>
<evidence type="ECO:0000256" key="3">
    <source>
        <dbReference type="ARBA" id="ARBA00023125"/>
    </source>
</evidence>
<dbReference type="Proteomes" id="UP001457282">
    <property type="component" value="Unassembled WGS sequence"/>
</dbReference>
<dbReference type="SUPFAM" id="SSF46689">
    <property type="entry name" value="Homeodomain-like"/>
    <property type="match status" value="1"/>
</dbReference>
<keyword evidence="11" id="KW-1185">Reference proteome</keyword>
<dbReference type="AlphaFoldDB" id="A0AAW1VPP0"/>
<dbReference type="InterPro" id="IPR017884">
    <property type="entry name" value="SANT_dom"/>
</dbReference>
<feature type="domain" description="HTH myb-type" evidence="9">
    <location>
        <begin position="64"/>
        <end position="118"/>
    </location>
</feature>
<evidence type="ECO:0000256" key="6">
    <source>
        <dbReference type="SAM" id="MobiDB-lite"/>
    </source>
</evidence>
<dbReference type="CDD" id="cd00167">
    <property type="entry name" value="SANT"/>
    <property type="match status" value="1"/>
</dbReference>
<comment type="subcellular location">
    <subcellularLocation>
        <location evidence="1">Nucleus</location>
    </subcellularLocation>
</comment>
<keyword evidence="2" id="KW-0805">Transcription regulation</keyword>
<feature type="region of interest" description="Disordered" evidence="6">
    <location>
        <begin position="118"/>
        <end position="151"/>
    </location>
</feature>
<evidence type="ECO:0000259" key="8">
    <source>
        <dbReference type="PROSITE" id="PS51293"/>
    </source>
</evidence>
<evidence type="ECO:0008006" key="12">
    <source>
        <dbReference type="Google" id="ProtNLM"/>
    </source>
</evidence>
<evidence type="ECO:0000259" key="9">
    <source>
        <dbReference type="PROSITE" id="PS51294"/>
    </source>
</evidence>
<feature type="domain" description="Myb-like" evidence="7">
    <location>
        <begin position="64"/>
        <end position="114"/>
    </location>
</feature>
<feature type="compositionally biased region" description="Polar residues" evidence="6">
    <location>
        <begin position="213"/>
        <end position="228"/>
    </location>
</feature>
<evidence type="ECO:0000313" key="10">
    <source>
        <dbReference type="EMBL" id="KAK9910314.1"/>
    </source>
</evidence>
<evidence type="ECO:0000256" key="4">
    <source>
        <dbReference type="ARBA" id="ARBA00023163"/>
    </source>
</evidence>
<feature type="region of interest" description="Disordered" evidence="6">
    <location>
        <begin position="209"/>
        <end position="230"/>
    </location>
</feature>
<gene>
    <name evidence="10" type="ORF">M0R45_034280</name>
</gene>
<keyword evidence="3" id="KW-0238">DNA-binding</keyword>
<evidence type="ECO:0000259" key="7">
    <source>
        <dbReference type="PROSITE" id="PS50090"/>
    </source>
</evidence>
<evidence type="ECO:0000256" key="5">
    <source>
        <dbReference type="ARBA" id="ARBA00023242"/>
    </source>
</evidence>
<dbReference type="InterPro" id="IPR017930">
    <property type="entry name" value="Myb_dom"/>
</dbReference>
<evidence type="ECO:0000313" key="11">
    <source>
        <dbReference type="Proteomes" id="UP001457282"/>
    </source>
</evidence>
<reference evidence="10 11" key="1">
    <citation type="journal article" date="2023" name="G3 (Bethesda)">
        <title>A chromosome-length genome assembly and annotation of blackberry (Rubus argutus, cv. 'Hillquist').</title>
        <authorList>
            <person name="Bruna T."/>
            <person name="Aryal R."/>
            <person name="Dudchenko O."/>
            <person name="Sargent D.J."/>
            <person name="Mead D."/>
            <person name="Buti M."/>
            <person name="Cavallini A."/>
            <person name="Hytonen T."/>
            <person name="Andres J."/>
            <person name="Pham M."/>
            <person name="Weisz D."/>
            <person name="Mascagni F."/>
            <person name="Usai G."/>
            <person name="Natali L."/>
            <person name="Bassil N."/>
            <person name="Fernandez G.E."/>
            <person name="Lomsadze A."/>
            <person name="Armour M."/>
            <person name="Olukolu B."/>
            <person name="Poorten T."/>
            <person name="Britton C."/>
            <person name="Davik J."/>
            <person name="Ashrafi H."/>
            <person name="Aiden E.L."/>
            <person name="Borodovsky M."/>
            <person name="Worthington M."/>
        </authorList>
    </citation>
    <scope>NUCLEOTIDE SEQUENCE [LARGE SCALE GENOMIC DNA]</scope>
    <source>
        <strain evidence="10">PI 553951</strain>
    </source>
</reference>
<feature type="domain" description="SANT" evidence="8">
    <location>
        <begin position="67"/>
        <end position="118"/>
    </location>
</feature>
<dbReference type="PROSITE" id="PS51293">
    <property type="entry name" value="SANT"/>
    <property type="match status" value="1"/>
</dbReference>
<dbReference type="InterPro" id="IPR006447">
    <property type="entry name" value="Myb_dom_plants"/>
</dbReference>
<dbReference type="GO" id="GO:0010468">
    <property type="term" value="P:regulation of gene expression"/>
    <property type="evidence" value="ECO:0007669"/>
    <property type="project" value="UniProtKB-ARBA"/>
</dbReference>
<sequence length="337" mass="36896">MVSVNPNPAQGFYLFDPKNMGLPGLNSMPPPAASTASTTTVCTAPNNAASLAEDQSKKIRKPYTITKSRESWTDQEHDKFLEALQLFDRDWKKIEAFVGTKTVIQIRSHAQKYFLKVQKKGTSEHVPPPRPKRKATHPYPQKAPKSAPVVSQVVGPLESSSALLEHGYAYQPDSSFVLGTPVTSAALSSWSHSYVPPVNVSQITKDNGRLAGSTDSQNCYSSSNESNPTPFPMVETVGRTGHSQSPRVLPDFAQVYKFIGSVFDPDSTCHLERLKQMDPINLETALLLMRNLSINLTSPEFEDHGTLLYNADSEKAIPDSSCNFPSLVKSESAILSA</sequence>
<dbReference type="InterPro" id="IPR001005">
    <property type="entry name" value="SANT/Myb"/>
</dbReference>
<dbReference type="PROSITE" id="PS50090">
    <property type="entry name" value="MYB_LIKE"/>
    <property type="match status" value="1"/>
</dbReference>
<dbReference type="NCBIfam" id="TIGR01557">
    <property type="entry name" value="myb_SHAQKYF"/>
    <property type="match status" value="1"/>
</dbReference>
<protein>
    <recommendedName>
        <fullName evidence="12">MYB transcription factor</fullName>
    </recommendedName>
</protein>
<keyword evidence="5" id="KW-0539">Nucleus</keyword>
<dbReference type="SMART" id="SM00717">
    <property type="entry name" value="SANT"/>
    <property type="match status" value="1"/>
</dbReference>
<dbReference type="PANTHER" id="PTHR12802">
    <property type="entry name" value="SWI/SNF COMPLEX-RELATED"/>
    <property type="match status" value="1"/>
</dbReference>
<comment type="caution">
    <text evidence="10">The sequence shown here is derived from an EMBL/GenBank/DDBJ whole genome shotgun (WGS) entry which is preliminary data.</text>
</comment>
<dbReference type="PROSITE" id="PS51294">
    <property type="entry name" value="HTH_MYB"/>
    <property type="match status" value="1"/>
</dbReference>
<dbReference type="FunFam" id="1.10.10.60:FF:000023">
    <property type="entry name" value="protein REVEILLE 6 isoform X1"/>
    <property type="match status" value="1"/>
</dbReference>
<dbReference type="PANTHER" id="PTHR12802:SF167">
    <property type="entry name" value="PROTEIN REVEILLE 5"/>
    <property type="match status" value="1"/>
</dbReference>
<keyword evidence="4" id="KW-0804">Transcription</keyword>
<accession>A0AAW1VPP0</accession>
<dbReference type="Gene3D" id="1.10.10.60">
    <property type="entry name" value="Homeodomain-like"/>
    <property type="match status" value="1"/>
</dbReference>
<evidence type="ECO:0000256" key="1">
    <source>
        <dbReference type="ARBA" id="ARBA00004123"/>
    </source>
</evidence>
<name>A0AAW1VPP0_RUBAR</name>
<dbReference type="EMBL" id="JBEDUW010000007">
    <property type="protein sequence ID" value="KAK9910314.1"/>
    <property type="molecule type" value="Genomic_DNA"/>
</dbReference>
<dbReference type="Pfam" id="PF00249">
    <property type="entry name" value="Myb_DNA-binding"/>
    <property type="match status" value="1"/>
</dbReference>
<proteinExistence type="predicted"/>